<dbReference type="AlphaFoldDB" id="A0A2A1KB91"/>
<evidence type="ECO:0000313" key="2">
    <source>
        <dbReference type="EMBL" id="PPJ75284.1"/>
    </source>
</evidence>
<evidence type="ECO:0000313" key="4">
    <source>
        <dbReference type="Proteomes" id="UP001269271"/>
    </source>
</evidence>
<dbReference type="Proteomes" id="UP000238153">
    <property type="component" value="Unassembled WGS sequence"/>
</dbReference>
<proteinExistence type="predicted"/>
<dbReference type="EMBL" id="PGWX01000274">
    <property type="protein sequence ID" value="PPJ75284.1"/>
    <property type="molecule type" value="Genomic_DNA"/>
</dbReference>
<sequence length="233" mass="27829">MVSRNLEVYCDESSLENLFKDNKSGYIVIGGIWLDKKDHKIVKKEIDHLKRKHSIGGEFKWNKVSYSRKQFYFEILDYFFGNRKIRFRCIVVNTKKVNTEKYHNSDNELGFYKFYFNLLDKWCMSNDNYYIYLDYKSNKDNNRLPKLKEILNYVSEGEIIDVLPIRSEESVFIQLADLLSGVVSFHFNNNDVKDNTKYEFKKRLEEHIGESIKSSPSSEKKFNVFQIRLNENV</sequence>
<reference evidence="1 4" key="2">
    <citation type="submission" date="2023-08" db="EMBL/GenBank/DDBJ databases">
        <title>Genomic surveillance of Staphylococcus haemolyticus neonatal outbreak in southern France.</title>
        <authorList>
            <person name="Magnan C."/>
            <person name="Morsli M."/>
            <person name="Thiery B."/>
            <person name="Salipante F."/>
            <person name="Attar J."/>
            <person name="Massimo D.M."/>
            <person name="Ory J."/>
            <person name="Pantel A."/>
            <person name="Lavigne J.-P."/>
        </authorList>
    </citation>
    <scope>NUCLEOTIDE SEQUENCE [LARGE SCALE GENOMIC DNA]</scope>
    <source>
        <strain evidence="1 4">NSH026</strain>
    </source>
</reference>
<reference evidence="2 3" key="1">
    <citation type="submission" date="2017-11" db="EMBL/GenBank/DDBJ databases">
        <authorList>
            <person name="Founou R.C."/>
            <person name="Founou L."/>
            <person name="Allam M."/>
            <person name="Ismail A."/>
            <person name="Essack S.Y."/>
        </authorList>
    </citation>
    <scope>NUCLEOTIDE SEQUENCE [LARGE SCALE GENOMIC DNA]</scope>
    <source>
        <strain evidence="2 3">G811N2B1</strain>
    </source>
</reference>
<dbReference type="RefSeq" id="WP_011275313.1">
    <property type="nucleotide sequence ID" value="NZ_BKAY01000013.1"/>
</dbReference>
<dbReference type="InterPro" id="IPR024524">
    <property type="entry name" value="DUF3800"/>
</dbReference>
<dbReference type="Proteomes" id="UP001269271">
    <property type="component" value="Unassembled WGS sequence"/>
</dbReference>
<dbReference type="GeneID" id="93780396"/>
<dbReference type="OMA" id="GFYKFYY"/>
<gene>
    <name evidence="2" type="ORF">CV019_06275</name>
    <name evidence="1" type="ORF">RO950_12820</name>
</gene>
<keyword evidence="4" id="KW-1185">Reference proteome</keyword>
<comment type="caution">
    <text evidence="2">The sequence shown here is derived from an EMBL/GenBank/DDBJ whole genome shotgun (WGS) entry which is preliminary data.</text>
</comment>
<protein>
    <submittedName>
        <fullName evidence="2">DUF3800 domain-containing protein</fullName>
    </submittedName>
</protein>
<accession>A0A2A1KB91</accession>
<evidence type="ECO:0000313" key="1">
    <source>
        <dbReference type="EMBL" id="MDT4287843.1"/>
    </source>
</evidence>
<name>A0A2A1KB91_STAHA</name>
<dbReference type="Pfam" id="PF12686">
    <property type="entry name" value="DUF3800"/>
    <property type="match status" value="1"/>
</dbReference>
<evidence type="ECO:0000313" key="3">
    <source>
        <dbReference type="Proteomes" id="UP000238153"/>
    </source>
</evidence>
<organism evidence="2 3">
    <name type="scientific">Staphylococcus haemolyticus</name>
    <dbReference type="NCBI Taxonomy" id="1283"/>
    <lineage>
        <taxon>Bacteria</taxon>
        <taxon>Bacillati</taxon>
        <taxon>Bacillota</taxon>
        <taxon>Bacilli</taxon>
        <taxon>Bacillales</taxon>
        <taxon>Staphylococcaceae</taxon>
        <taxon>Staphylococcus</taxon>
    </lineage>
</organism>
<dbReference type="KEGG" id="shh:ShL2_00894"/>
<dbReference type="EMBL" id="JAVSOO010000063">
    <property type="protein sequence ID" value="MDT4287843.1"/>
    <property type="molecule type" value="Genomic_DNA"/>
</dbReference>